<accession>A0AAD5TU61</accession>
<feature type="non-terminal residue" evidence="1">
    <location>
        <position position="107"/>
    </location>
</feature>
<protein>
    <submittedName>
        <fullName evidence="1">Uncharacterized protein</fullName>
    </submittedName>
</protein>
<organism evidence="1 2">
    <name type="scientific">Clydaea vesicula</name>
    <dbReference type="NCBI Taxonomy" id="447962"/>
    <lineage>
        <taxon>Eukaryota</taxon>
        <taxon>Fungi</taxon>
        <taxon>Fungi incertae sedis</taxon>
        <taxon>Chytridiomycota</taxon>
        <taxon>Chytridiomycota incertae sedis</taxon>
        <taxon>Chytridiomycetes</taxon>
        <taxon>Lobulomycetales</taxon>
        <taxon>Lobulomycetaceae</taxon>
        <taxon>Clydaea</taxon>
    </lineage>
</organism>
<keyword evidence="2" id="KW-1185">Reference proteome</keyword>
<sequence length="107" mass="12435">CNKAFEQESETYHHCLYVHSVTGKQQCQWVSNTNFVGCGHKVRSRQELNRHAKSHVKTRAVVSEITETNVVDVSKDIRIMKISDVKIESNKLEYHQYHHRNALSSQI</sequence>
<evidence type="ECO:0000313" key="1">
    <source>
        <dbReference type="EMBL" id="KAJ3204978.1"/>
    </source>
</evidence>
<reference evidence="1" key="1">
    <citation type="submission" date="2020-05" db="EMBL/GenBank/DDBJ databases">
        <title>Phylogenomic resolution of chytrid fungi.</title>
        <authorList>
            <person name="Stajich J.E."/>
            <person name="Amses K."/>
            <person name="Simmons R."/>
            <person name="Seto K."/>
            <person name="Myers J."/>
            <person name="Bonds A."/>
            <person name="Quandt C.A."/>
            <person name="Barry K."/>
            <person name="Liu P."/>
            <person name="Grigoriev I."/>
            <person name="Longcore J.E."/>
            <person name="James T.Y."/>
        </authorList>
    </citation>
    <scope>NUCLEOTIDE SEQUENCE</scope>
    <source>
        <strain evidence="1">JEL0476</strain>
    </source>
</reference>
<comment type="caution">
    <text evidence="1">The sequence shown here is derived from an EMBL/GenBank/DDBJ whole genome shotgun (WGS) entry which is preliminary data.</text>
</comment>
<proteinExistence type="predicted"/>
<evidence type="ECO:0000313" key="2">
    <source>
        <dbReference type="Proteomes" id="UP001211065"/>
    </source>
</evidence>
<dbReference type="EMBL" id="JADGJW010001246">
    <property type="protein sequence ID" value="KAJ3204978.1"/>
    <property type="molecule type" value="Genomic_DNA"/>
</dbReference>
<name>A0AAD5TU61_9FUNG</name>
<dbReference type="Proteomes" id="UP001211065">
    <property type="component" value="Unassembled WGS sequence"/>
</dbReference>
<dbReference type="AlphaFoldDB" id="A0AAD5TU61"/>
<gene>
    <name evidence="1" type="ORF">HK099_000962</name>
</gene>